<dbReference type="OMA" id="HYATRAH"/>
<feature type="region of interest" description="Disordered" evidence="7">
    <location>
        <begin position="494"/>
        <end position="515"/>
    </location>
</feature>
<feature type="compositionally biased region" description="Basic and acidic residues" evidence="7">
    <location>
        <begin position="85"/>
        <end position="98"/>
    </location>
</feature>
<feature type="compositionally biased region" description="Basic and acidic residues" evidence="7">
    <location>
        <begin position="16"/>
        <end position="25"/>
    </location>
</feature>
<gene>
    <name evidence="9" type="ORF">CLAFUR5_01062</name>
</gene>
<evidence type="ECO:0000259" key="8">
    <source>
        <dbReference type="PROSITE" id="PS50114"/>
    </source>
</evidence>
<feature type="region of interest" description="Disordered" evidence="7">
    <location>
        <begin position="1"/>
        <end position="319"/>
    </location>
</feature>
<reference evidence="9" key="1">
    <citation type="submission" date="2021-12" db="EMBL/GenBank/DDBJ databases">
        <authorList>
            <person name="Zaccaron A."/>
            <person name="Stergiopoulos I."/>
        </authorList>
    </citation>
    <scope>NUCLEOTIDE SEQUENCE</scope>
    <source>
        <strain evidence="9">Race5_Kim</strain>
    </source>
</reference>
<evidence type="ECO:0000256" key="5">
    <source>
        <dbReference type="ARBA" id="ARBA00023163"/>
    </source>
</evidence>
<keyword evidence="10" id="KW-1185">Reference proteome</keyword>
<reference evidence="9" key="2">
    <citation type="journal article" date="2022" name="Microb. Genom.">
        <title>A chromosome-scale genome assembly of the tomato pathogen Cladosporium fulvum reveals a compartmentalized genome architecture and the presence of a dispensable chromosome.</title>
        <authorList>
            <person name="Zaccaron A.Z."/>
            <person name="Chen L.H."/>
            <person name="Samaras A."/>
            <person name="Stergiopoulos I."/>
        </authorList>
    </citation>
    <scope>NUCLEOTIDE SEQUENCE</scope>
    <source>
        <strain evidence="9">Race5_Kim</strain>
    </source>
</reference>
<evidence type="ECO:0000256" key="4">
    <source>
        <dbReference type="ARBA" id="ARBA00023015"/>
    </source>
</evidence>
<evidence type="ECO:0000313" key="10">
    <source>
        <dbReference type="Proteomes" id="UP000756132"/>
    </source>
</evidence>
<dbReference type="PROSITE" id="PS00344">
    <property type="entry name" value="GATA_ZN_FINGER_1"/>
    <property type="match status" value="1"/>
</dbReference>
<feature type="compositionally biased region" description="Low complexity" evidence="7">
    <location>
        <begin position="147"/>
        <end position="156"/>
    </location>
</feature>
<dbReference type="GO" id="GO:0043565">
    <property type="term" value="F:sequence-specific DNA binding"/>
    <property type="evidence" value="ECO:0007669"/>
    <property type="project" value="InterPro"/>
</dbReference>
<feature type="region of interest" description="Disordered" evidence="7">
    <location>
        <begin position="412"/>
        <end position="475"/>
    </location>
</feature>
<dbReference type="GeneID" id="71980940"/>
<feature type="compositionally biased region" description="Low complexity" evidence="7">
    <location>
        <begin position="194"/>
        <end position="204"/>
    </location>
</feature>
<dbReference type="InterPro" id="IPR000679">
    <property type="entry name" value="Znf_GATA"/>
</dbReference>
<dbReference type="Gene3D" id="3.30.50.10">
    <property type="entry name" value="Erythroid Transcription Factor GATA-1, subunit A"/>
    <property type="match status" value="1"/>
</dbReference>
<dbReference type="PROSITE" id="PS50114">
    <property type="entry name" value="GATA_ZN_FINGER_2"/>
    <property type="match status" value="1"/>
</dbReference>
<sequence length="515" mass="55447">MDRRPQLPALSYLDVDQVKREEDAYQNHNAGTPQSLSNTSAAPSPTYQYPSGPPPPYSHAHGVAPPAQQHANAWTGTQSGVHTPPESRRTSEHEKEAAKQGPRQSLPSISEALGVDSQTAFASAPAAPAPLQSTHLPLPASGPPTSPSASSRRSYPMEPPPGHANSFANSSSYSQYPQYRSEPAQRQSYPPPAEATRAPAAYPPVQDSKPVLHQPSAQPQSRSPPPPTSFSRPLESSPASEHPPNPSAGSMAPPSSVPYGYTPYPPRYADPTPPASTSSGPIYQPSTVYGTPQTTSSSGWKAENTARFDSRQPEQANYGDNVKRHLDFYDLGQALNEISSVSGHLGDFARRYGDRMHQTQRVGPSPSTLPGIVEVDDMVAKSRAQLDSLLKIRDVVLAQQAVYEQQAADQRLQHKAFSEGPQPQPDLHAPEMDESKAGGFAGVDTKKRRGRAAPPGRCHSCNRAETPEWRRGPDGARTLCNACGLHYAKLTRKNNGANKNTSVGNSNLRPKENMP</sequence>
<dbReference type="GO" id="GO:0006355">
    <property type="term" value="P:regulation of DNA-templated transcription"/>
    <property type="evidence" value="ECO:0007669"/>
    <property type="project" value="InterPro"/>
</dbReference>
<dbReference type="PANTHER" id="PTHR47172:SF24">
    <property type="entry name" value="GATA ZINC FINGER DOMAIN-CONTAINING PROTEIN 14-RELATED"/>
    <property type="match status" value="1"/>
</dbReference>
<keyword evidence="4" id="KW-0805">Transcription regulation</keyword>
<dbReference type="AlphaFoldDB" id="A0A9Q8L5S9"/>
<evidence type="ECO:0000256" key="2">
    <source>
        <dbReference type="ARBA" id="ARBA00022771"/>
    </source>
</evidence>
<accession>A0A9Q8L5S9</accession>
<dbReference type="InterPro" id="IPR013088">
    <property type="entry name" value="Znf_NHR/GATA"/>
</dbReference>
<dbReference type="OrthoDB" id="2162994at2759"/>
<keyword evidence="1" id="KW-0479">Metal-binding</keyword>
<feature type="compositionally biased region" description="Pro residues" evidence="7">
    <location>
        <begin position="263"/>
        <end position="274"/>
    </location>
</feature>
<evidence type="ECO:0000313" key="9">
    <source>
        <dbReference type="EMBL" id="UJO11395.1"/>
    </source>
</evidence>
<evidence type="ECO:0000256" key="1">
    <source>
        <dbReference type="ARBA" id="ARBA00022723"/>
    </source>
</evidence>
<dbReference type="Proteomes" id="UP000756132">
    <property type="component" value="Chromosome 1"/>
</dbReference>
<feature type="compositionally biased region" description="Polar residues" evidence="7">
    <location>
        <begin position="494"/>
        <end position="508"/>
    </location>
</feature>
<feature type="compositionally biased region" description="Polar residues" evidence="7">
    <location>
        <begin position="276"/>
        <end position="299"/>
    </location>
</feature>
<feature type="compositionally biased region" description="Low complexity" evidence="7">
    <location>
        <begin position="170"/>
        <end position="181"/>
    </location>
</feature>
<dbReference type="KEGG" id="ffu:CLAFUR5_01062"/>
<evidence type="ECO:0000256" key="7">
    <source>
        <dbReference type="SAM" id="MobiDB-lite"/>
    </source>
</evidence>
<evidence type="ECO:0000256" key="6">
    <source>
        <dbReference type="PROSITE-ProRule" id="PRU00094"/>
    </source>
</evidence>
<dbReference type="Pfam" id="PF00320">
    <property type="entry name" value="GATA"/>
    <property type="match status" value="1"/>
</dbReference>
<feature type="compositionally biased region" description="Polar residues" evidence="7">
    <location>
        <begin position="69"/>
        <end position="81"/>
    </location>
</feature>
<dbReference type="GO" id="GO:0008270">
    <property type="term" value="F:zinc ion binding"/>
    <property type="evidence" value="ECO:0007669"/>
    <property type="project" value="UniProtKB-KW"/>
</dbReference>
<keyword evidence="5" id="KW-0804">Transcription</keyword>
<protein>
    <submittedName>
        <fullName evidence="9">Biofilm regulator 1</fullName>
    </submittedName>
</protein>
<dbReference type="RefSeq" id="XP_047755761.1">
    <property type="nucleotide sequence ID" value="XM_047900210.1"/>
</dbReference>
<keyword evidence="3" id="KW-0862">Zinc</keyword>
<evidence type="ECO:0000256" key="3">
    <source>
        <dbReference type="ARBA" id="ARBA00022833"/>
    </source>
</evidence>
<name>A0A9Q8L5S9_PASFU</name>
<dbReference type="SMART" id="SM00401">
    <property type="entry name" value="ZnF_GATA"/>
    <property type="match status" value="1"/>
</dbReference>
<dbReference type="PANTHER" id="PTHR47172">
    <property type="entry name" value="OS01G0976800 PROTEIN"/>
    <property type="match status" value="1"/>
</dbReference>
<proteinExistence type="predicted"/>
<organism evidence="9 10">
    <name type="scientific">Passalora fulva</name>
    <name type="common">Tomato leaf mold</name>
    <name type="synonym">Cladosporium fulvum</name>
    <dbReference type="NCBI Taxonomy" id="5499"/>
    <lineage>
        <taxon>Eukaryota</taxon>
        <taxon>Fungi</taxon>
        <taxon>Dikarya</taxon>
        <taxon>Ascomycota</taxon>
        <taxon>Pezizomycotina</taxon>
        <taxon>Dothideomycetes</taxon>
        <taxon>Dothideomycetidae</taxon>
        <taxon>Mycosphaerellales</taxon>
        <taxon>Mycosphaerellaceae</taxon>
        <taxon>Fulvia</taxon>
    </lineage>
</organism>
<feature type="compositionally biased region" description="Low complexity" evidence="7">
    <location>
        <begin position="120"/>
        <end position="130"/>
    </location>
</feature>
<dbReference type="CDD" id="cd00202">
    <property type="entry name" value="ZnF_GATA"/>
    <property type="match status" value="1"/>
</dbReference>
<feature type="compositionally biased region" description="Basic and acidic residues" evidence="7">
    <location>
        <begin position="465"/>
        <end position="474"/>
    </location>
</feature>
<keyword evidence="2 6" id="KW-0863">Zinc-finger</keyword>
<feature type="compositionally biased region" description="Polar residues" evidence="7">
    <location>
        <begin position="26"/>
        <end position="42"/>
    </location>
</feature>
<dbReference type="SUPFAM" id="SSF57716">
    <property type="entry name" value="Glucocorticoid receptor-like (DNA-binding domain)"/>
    <property type="match status" value="1"/>
</dbReference>
<dbReference type="EMBL" id="CP090163">
    <property type="protein sequence ID" value="UJO11395.1"/>
    <property type="molecule type" value="Genomic_DNA"/>
</dbReference>
<feature type="domain" description="GATA-type" evidence="8">
    <location>
        <begin position="457"/>
        <end position="487"/>
    </location>
</feature>